<evidence type="ECO:0000313" key="1">
    <source>
        <dbReference type="EMBL" id="MFD0915090.1"/>
    </source>
</evidence>
<organism evidence="1 2">
    <name type="scientific">Pseudahrensia aquimaris</name>
    <dbReference type="NCBI Taxonomy" id="744461"/>
    <lineage>
        <taxon>Bacteria</taxon>
        <taxon>Pseudomonadati</taxon>
        <taxon>Pseudomonadota</taxon>
        <taxon>Alphaproteobacteria</taxon>
        <taxon>Hyphomicrobiales</taxon>
        <taxon>Ahrensiaceae</taxon>
        <taxon>Pseudahrensia</taxon>
    </lineage>
</organism>
<reference evidence="2" key="1">
    <citation type="journal article" date="2019" name="Int. J. Syst. Evol. Microbiol.">
        <title>The Global Catalogue of Microorganisms (GCM) 10K type strain sequencing project: providing services to taxonomists for standard genome sequencing and annotation.</title>
        <authorList>
            <consortium name="The Broad Institute Genomics Platform"/>
            <consortium name="The Broad Institute Genome Sequencing Center for Infectious Disease"/>
            <person name="Wu L."/>
            <person name="Ma J."/>
        </authorList>
    </citation>
    <scope>NUCLEOTIDE SEQUENCE [LARGE SCALE GENOMIC DNA]</scope>
    <source>
        <strain evidence="2">CCUG 60023</strain>
    </source>
</reference>
<sequence length="508" mass="57485">MDQEQNLEQTVLGDKLVALINSDDETLAQAVLNFGAHDVLQLNPRKNDWQRNEWLSGPYTHWRDIAASNCSTVILSGISRLALLKKRYFFAARIRHLLMPMSVSTEIIVWLGRRYFKSGLLSRIGTVEIEHGGKLRAFIVLAVAPKLTDNRHAFYPRELKPMEALNKLKELKYVLLRSIERVENQTPFKDLDLLVDDQDIESLHETFSKTVSTVAMDVYSVSGVGGHDYKTVPYFVPRFAQDILTTSQQRESGIKAANARMRYLSLGYHVLFHAKSAHLDPQHESLDQHTFKSATTYQDLCDAASEALMARPQTISDIEAALKAEGYFPGHDLMAFYARRNPFVKGRYVQADGLKAGLATFLVRDFAMYPQAVENVRVLLDKRFEILKEVDLTAEMQKLAVSEIRGGNWHDKEQNTLALPTHIFVTWDHSVEIPTKRTGRKFPNLDNDRVRAAKQEIRALMPGPGGQPMRVVHSSDNSTEAMEHLEKLDLLGGSALAERLKELGVFKT</sequence>
<proteinExistence type="predicted"/>
<keyword evidence="2" id="KW-1185">Reference proteome</keyword>
<protein>
    <submittedName>
        <fullName evidence="1">Uncharacterized protein</fullName>
    </submittedName>
</protein>
<dbReference type="Proteomes" id="UP001597101">
    <property type="component" value="Unassembled WGS sequence"/>
</dbReference>
<accession>A0ABW3FCU0</accession>
<comment type="caution">
    <text evidence="1">The sequence shown here is derived from an EMBL/GenBank/DDBJ whole genome shotgun (WGS) entry which is preliminary data.</text>
</comment>
<gene>
    <name evidence="1" type="ORF">ACFQ14_01590</name>
</gene>
<dbReference type="EMBL" id="JBHTJV010000002">
    <property type="protein sequence ID" value="MFD0915090.1"/>
    <property type="molecule type" value="Genomic_DNA"/>
</dbReference>
<name>A0ABW3FCU0_9HYPH</name>
<evidence type="ECO:0000313" key="2">
    <source>
        <dbReference type="Proteomes" id="UP001597101"/>
    </source>
</evidence>
<dbReference type="RefSeq" id="WP_377210941.1">
    <property type="nucleotide sequence ID" value="NZ_JBHTJV010000002.1"/>
</dbReference>